<evidence type="ECO:0000313" key="4">
    <source>
        <dbReference type="EMBL" id="GGF08048.1"/>
    </source>
</evidence>
<keyword evidence="2" id="KW-0560">Oxidoreductase</keyword>
<sequence>MMEKQEQFDVVIVGGSYAGLSAAMTLGRAIRQVLVLDTGQPCNHQTPHSHNFLTQDGSTPAAIAAQARAQVQAYPTVQFRHEAAAAVTGTDNHFIVTTDTGATVEARKLLFATGVRDLLPAIPGFAESWGISVIHCPYCHGYEYRGQPTGMLTSGATAMEWSQLIRNWTDQVTIFTNGEARFSPEQHAQLAARQIAVEETPVQEIIHQNGYLTHIGLADGRQVPLTAFYARPAFEQHCSLPRTLGCAHNEVGRIVVDNMQKTSTPGIYAAGDATAPQRAVSIAVAGGMAAGAFINHDLLATD</sequence>
<feature type="domain" description="FAD/NAD(P)-binding" evidence="3">
    <location>
        <begin position="8"/>
        <end position="279"/>
    </location>
</feature>
<keyword evidence="1" id="KW-0285">Flavoprotein</keyword>
<dbReference type="InterPro" id="IPR036188">
    <property type="entry name" value="FAD/NAD-bd_sf"/>
</dbReference>
<evidence type="ECO:0000259" key="3">
    <source>
        <dbReference type="Pfam" id="PF07992"/>
    </source>
</evidence>
<proteinExistence type="predicted"/>
<dbReference type="PRINTS" id="PR00368">
    <property type="entry name" value="FADPNR"/>
</dbReference>
<dbReference type="EMBL" id="BMHT01000003">
    <property type="protein sequence ID" value="GGF08048.1"/>
    <property type="molecule type" value="Genomic_DNA"/>
</dbReference>
<gene>
    <name evidence="4" type="ORF">GCM10011383_18970</name>
</gene>
<dbReference type="InterPro" id="IPR023753">
    <property type="entry name" value="FAD/NAD-binding_dom"/>
</dbReference>
<dbReference type="InterPro" id="IPR050097">
    <property type="entry name" value="Ferredoxin-NADP_redctase_2"/>
</dbReference>
<dbReference type="Gene3D" id="3.50.50.60">
    <property type="entry name" value="FAD/NAD(P)-binding domain"/>
    <property type="match status" value="2"/>
</dbReference>
<comment type="caution">
    <text evidence="4">The sequence shown here is derived from an EMBL/GenBank/DDBJ whole genome shotgun (WGS) entry which is preliminary data.</text>
</comment>
<dbReference type="PRINTS" id="PR00469">
    <property type="entry name" value="PNDRDTASEII"/>
</dbReference>
<dbReference type="RefSeq" id="WP_229755179.1">
    <property type="nucleotide sequence ID" value="NZ_BMHT01000003.1"/>
</dbReference>
<accession>A0ABQ1U416</accession>
<evidence type="ECO:0000256" key="2">
    <source>
        <dbReference type="ARBA" id="ARBA00023002"/>
    </source>
</evidence>
<organism evidence="4 5">
    <name type="scientific">Hymenobacter cavernae</name>
    <dbReference type="NCBI Taxonomy" id="2044852"/>
    <lineage>
        <taxon>Bacteria</taxon>
        <taxon>Pseudomonadati</taxon>
        <taxon>Bacteroidota</taxon>
        <taxon>Cytophagia</taxon>
        <taxon>Cytophagales</taxon>
        <taxon>Hymenobacteraceae</taxon>
        <taxon>Hymenobacter</taxon>
    </lineage>
</organism>
<protein>
    <recommendedName>
        <fullName evidence="3">FAD/NAD(P)-binding domain-containing protein</fullName>
    </recommendedName>
</protein>
<dbReference type="SUPFAM" id="SSF51905">
    <property type="entry name" value="FAD/NAD(P)-binding domain"/>
    <property type="match status" value="1"/>
</dbReference>
<reference evidence="5" key="1">
    <citation type="journal article" date="2019" name="Int. J. Syst. Evol. Microbiol.">
        <title>The Global Catalogue of Microorganisms (GCM) 10K type strain sequencing project: providing services to taxonomists for standard genome sequencing and annotation.</title>
        <authorList>
            <consortium name="The Broad Institute Genomics Platform"/>
            <consortium name="The Broad Institute Genome Sequencing Center for Infectious Disease"/>
            <person name="Wu L."/>
            <person name="Ma J."/>
        </authorList>
    </citation>
    <scope>NUCLEOTIDE SEQUENCE [LARGE SCALE GENOMIC DNA]</scope>
    <source>
        <strain evidence="5">CGMCC 1.15197</strain>
    </source>
</reference>
<dbReference type="PANTHER" id="PTHR48105">
    <property type="entry name" value="THIOREDOXIN REDUCTASE 1-RELATED-RELATED"/>
    <property type="match status" value="1"/>
</dbReference>
<evidence type="ECO:0000256" key="1">
    <source>
        <dbReference type="ARBA" id="ARBA00022630"/>
    </source>
</evidence>
<dbReference type="Pfam" id="PF07992">
    <property type="entry name" value="Pyr_redox_2"/>
    <property type="match status" value="1"/>
</dbReference>
<name>A0ABQ1U416_9BACT</name>
<evidence type="ECO:0000313" key="5">
    <source>
        <dbReference type="Proteomes" id="UP000632273"/>
    </source>
</evidence>
<keyword evidence="5" id="KW-1185">Reference proteome</keyword>
<dbReference type="Proteomes" id="UP000632273">
    <property type="component" value="Unassembled WGS sequence"/>
</dbReference>